<protein>
    <submittedName>
        <fullName evidence="2">SMI1/KNR4 family protein</fullName>
    </submittedName>
</protein>
<dbReference type="InterPro" id="IPR037883">
    <property type="entry name" value="Knr4/Smi1-like_sf"/>
</dbReference>
<sequence>MTIQKFGSATLQEITKIEKQYEVKLPYDYVEFLKEFNGGVIEKNDENKVFIKDISAYIHVDVLYGLQTGSRTSDIETWMNKFEDDLLEHAMIIGDDLMQGFIVLICEGEFEGVYYWDDSYQFDESTDEENTYWIADSFSSFIKQLI</sequence>
<dbReference type="RefSeq" id="WP_157294310.1">
    <property type="nucleotide sequence ID" value="NZ_JBHTCT010000036.1"/>
</dbReference>
<accession>A0ABW2NJX3</accession>
<evidence type="ECO:0000259" key="1">
    <source>
        <dbReference type="SMART" id="SM00860"/>
    </source>
</evidence>
<dbReference type="SUPFAM" id="SSF160631">
    <property type="entry name" value="SMI1/KNR4-like"/>
    <property type="match status" value="1"/>
</dbReference>
<evidence type="ECO:0000313" key="2">
    <source>
        <dbReference type="EMBL" id="MFC7366245.1"/>
    </source>
</evidence>
<dbReference type="EMBL" id="JBHTCT010000036">
    <property type="protein sequence ID" value="MFC7366245.1"/>
    <property type="molecule type" value="Genomic_DNA"/>
</dbReference>
<dbReference type="Gene3D" id="3.40.1580.10">
    <property type="entry name" value="SMI1/KNR4-like"/>
    <property type="match status" value="1"/>
</dbReference>
<keyword evidence="3" id="KW-1185">Reference proteome</keyword>
<organism evidence="2 3">
    <name type="scientific">Bhargavaea changchunensis</name>
    <dbReference type="NCBI Taxonomy" id="2134037"/>
    <lineage>
        <taxon>Bacteria</taxon>
        <taxon>Bacillati</taxon>
        <taxon>Bacillota</taxon>
        <taxon>Bacilli</taxon>
        <taxon>Bacillales</taxon>
        <taxon>Caryophanaceae</taxon>
        <taxon>Bhargavaea</taxon>
    </lineage>
</organism>
<proteinExistence type="predicted"/>
<reference evidence="3" key="1">
    <citation type="journal article" date="2019" name="Int. J. Syst. Evol. Microbiol.">
        <title>The Global Catalogue of Microorganisms (GCM) 10K type strain sequencing project: providing services to taxonomists for standard genome sequencing and annotation.</title>
        <authorList>
            <consortium name="The Broad Institute Genomics Platform"/>
            <consortium name="The Broad Institute Genome Sequencing Center for Infectious Disease"/>
            <person name="Wu L."/>
            <person name="Ma J."/>
        </authorList>
    </citation>
    <scope>NUCLEOTIDE SEQUENCE [LARGE SCALE GENOMIC DNA]</scope>
    <source>
        <strain evidence="3">JCM 4738</strain>
    </source>
</reference>
<dbReference type="Proteomes" id="UP001596483">
    <property type="component" value="Unassembled WGS sequence"/>
</dbReference>
<dbReference type="InterPro" id="IPR018958">
    <property type="entry name" value="Knr4/Smi1-like_dom"/>
</dbReference>
<dbReference type="Pfam" id="PF09346">
    <property type="entry name" value="SMI1_KNR4"/>
    <property type="match status" value="1"/>
</dbReference>
<comment type="caution">
    <text evidence="2">The sequence shown here is derived from an EMBL/GenBank/DDBJ whole genome shotgun (WGS) entry which is preliminary data.</text>
</comment>
<name>A0ABW2NJX3_9BACL</name>
<dbReference type="SMART" id="SM00860">
    <property type="entry name" value="SMI1_KNR4"/>
    <property type="match status" value="1"/>
</dbReference>
<feature type="domain" description="Knr4/Smi1-like" evidence="1">
    <location>
        <begin position="8"/>
        <end position="144"/>
    </location>
</feature>
<gene>
    <name evidence="2" type="ORF">ACFQQH_14055</name>
</gene>
<evidence type="ECO:0000313" key="3">
    <source>
        <dbReference type="Proteomes" id="UP001596483"/>
    </source>
</evidence>